<name>A0ABQ5W0Q5_9HYPH</name>
<dbReference type="Proteomes" id="UP001156691">
    <property type="component" value="Unassembled WGS sequence"/>
</dbReference>
<dbReference type="Pfam" id="PF19495">
    <property type="entry name" value="DUF6030"/>
    <property type="match status" value="1"/>
</dbReference>
<dbReference type="InterPro" id="IPR046071">
    <property type="entry name" value="DUF6030"/>
</dbReference>
<sequence>MTYRPTSGRSAAAAGLMTVYFLISWASGADAQERTGVLFRSDVPAEQLSLPLTPPRPSNAQFEPNPALSRPELQVFTRTYPFAPEHACAVAISVVEPDEYVSTAQGAVQTCYWIATVPNTNVARCAAAEASARLEPECPPPLYGSPGSLFFIARGDAATTQSLRIKLNSGVDRLRADLPFLLEVVTWLHQERSWSVPSELARAVAEGKDVALEHAGVRYELWREVGDVPRYNLTLTFAVWQVTNFD</sequence>
<proteinExistence type="predicted"/>
<organism evidence="1 2">
    <name type="scientific">Devosia nitrariae</name>
    <dbReference type="NCBI Taxonomy" id="2071872"/>
    <lineage>
        <taxon>Bacteria</taxon>
        <taxon>Pseudomonadati</taxon>
        <taxon>Pseudomonadota</taxon>
        <taxon>Alphaproteobacteria</taxon>
        <taxon>Hyphomicrobiales</taxon>
        <taxon>Devosiaceae</taxon>
        <taxon>Devosia</taxon>
    </lineage>
</organism>
<evidence type="ECO:0000313" key="1">
    <source>
        <dbReference type="EMBL" id="GLQ53660.1"/>
    </source>
</evidence>
<protein>
    <submittedName>
        <fullName evidence="1">Uncharacterized protein</fullName>
    </submittedName>
</protein>
<comment type="caution">
    <text evidence="1">The sequence shown here is derived from an EMBL/GenBank/DDBJ whole genome shotgun (WGS) entry which is preliminary data.</text>
</comment>
<accession>A0ABQ5W0Q5</accession>
<gene>
    <name evidence="1" type="ORF">GCM10010862_09190</name>
</gene>
<reference evidence="2" key="1">
    <citation type="journal article" date="2019" name="Int. J. Syst. Evol. Microbiol.">
        <title>The Global Catalogue of Microorganisms (GCM) 10K type strain sequencing project: providing services to taxonomists for standard genome sequencing and annotation.</title>
        <authorList>
            <consortium name="The Broad Institute Genomics Platform"/>
            <consortium name="The Broad Institute Genome Sequencing Center for Infectious Disease"/>
            <person name="Wu L."/>
            <person name="Ma J."/>
        </authorList>
    </citation>
    <scope>NUCLEOTIDE SEQUENCE [LARGE SCALE GENOMIC DNA]</scope>
    <source>
        <strain evidence="2">NBRC 112416</strain>
    </source>
</reference>
<dbReference type="EMBL" id="BSNS01000004">
    <property type="protein sequence ID" value="GLQ53660.1"/>
    <property type="molecule type" value="Genomic_DNA"/>
</dbReference>
<evidence type="ECO:0000313" key="2">
    <source>
        <dbReference type="Proteomes" id="UP001156691"/>
    </source>
</evidence>
<keyword evidence="2" id="KW-1185">Reference proteome</keyword>